<accession>X0UW25</accession>
<dbReference type="InterPro" id="IPR018247">
    <property type="entry name" value="EF_Hand_1_Ca_BS"/>
</dbReference>
<name>X0UW25_9ZZZZ</name>
<organism evidence="1">
    <name type="scientific">marine sediment metagenome</name>
    <dbReference type="NCBI Taxonomy" id="412755"/>
    <lineage>
        <taxon>unclassified sequences</taxon>
        <taxon>metagenomes</taxon>
        <taxon>ecological metagenomes</taxon>
    </lineage>
</organism>
<comment type="caution">
    <text evidence="1">The sequence shown here is derived from an EMBL/GenBank/DDBJ whole genome shotgun (WGS) entry which is preliminary data.</text>
</comment>
<protein>
    <recommendedName>
        <fullName evidence="2">SbsA Ig-like domain-containing protein</fullName>
    </recommendedName>
</protein>
<dbReference type="EMBL" id="BARS01018277">
    <property type="protein sequence ID" value="GAF92670.1"/>
    <property type="molecule type" value="Genomic_DNA"/>
</dbReference>
<dbReference type="PROSITE" id="PS00018">
    <property type="entry name" value="EF_HAND_1"/>
    <property type="match status" value="1"/>
</dbReference>
<evidence type="ECO:0008006" key="2">
    <source>
        <dbReference type="Google" id="ProtNLM"/>
    </source>
</evidence>
<evidence type="ECO:0000313" key="1">
    <source>
        <dbReference type="EMBL" id="GAF92670.1"/>
    </source>
</evidence>
<dbReference type="AlphaFoldDB" id="X0UW25"/>
<proteinExistence type="predicted"/>
<reference evidence="1" key="1">
    <citation type="journal article" date="2014" name="Front. Microbiol.">
        <title>High frequency of phylogenetically diverse reductive dehalogenase-homologous genes in deep subseafloor sedimentary metagenomes.</title>
        <authorList>
            <person name="Kawai M."/>
            <person name="Futagami T."/>
            <person name="Toyoda A."/>
            <person name="Takaki Y."/>
            <person name="Nishi S."/>
            <person name="Hori S."/>
            <person name="Arai W."/>
            <person name="Tsubouchi T."/>
            <person name="Morono Y."/>
            <person name="Uchiyama I."/>
            <person name="Ito T."/>
            <person name="Fujiyama A."/>
            <person name="Inagaki F."/>
            <person name="Takami H."/>
        </authorList>
    </citation>
    <scope>NUCLEOTIDE SEQUENCE</scope>
    <source>
        <strain evidence="1">Expedition CK06-06</strain>
    </source>
</reference>
<gene>
    <name evidence="1" type="ORF">S01H1_29758</name>
</gene>
<sequence length="135" mass="14460">MREPRVKDDDVHSGPSGVKLLRILWSEPIVFGAADMTVVNEDGVSVGFAATGSSSTIMSIRFTRKLLCDRYTITIADSVVSADTGNAIDGDGDGAAGGDAVITMEHRMRSDFDNNNEINMLDFAAFAETWLASPD</sequence>